<evidence type="ECO:0000313" key="14">
    <source>
        <dbReference type="EMBL" id="ACH39681.1"/>
    </source>
</evidence>
<dbReference type="KEGG" id="gbm:Gbem_2673"/>
<dbReference type="SUPFAM" id="SSF55874">
    <property type="entry name" value="ATPase domain of HSP90 chaperone/DNA topoisomerase II/histidine kinase"/>
    <property type="match status" value="1"/>
</dbReference>
<dbReference type="AlphaFoldDB" id="B5EHE5"/>
<dbReference type="SUPFAM" id="SSF158472">
    <property type="entry name" value="HAMP domain-like"/>
    <property type="match status" value="1"/>
</dbReference>
<evidence type="ECO:0000256" key="3">
    <source>
        <dbReference type="ARBA" id="ARBA00012438"/>
    </source>
</evidence>
<evidence type="ECO:0000256" key="8">
    <source>
        <dbReference type="ARBA" id="ARBA00022989"/>
    </source>
</evidence>
<dbReference type="PROSITE" id="PS50885">
    <property type="entry name" value="HAMP"/>
    <property type="match status" value="1"/>
</dbReference>
<keyword evidence="6 11" id="KW-0812">Transmembrane</keyword>
<dbReference type="RefSeq" id="WP_012531103.1">
    <property type="nucleotide sequence ID" value="NC_011146.1"/>
</dbReference>
<dbReference type="Proteomes" id="UP000008825">
    <property type="component" value="Chromosome"/>
</dbReference>
<dbReference type="Gene3D" id="1.10.287.130">
    <property type="match status" value="1"/>
</dbReference>
<protein>
    <recommendedName>
        <fullName evidence="3">histidine kinase</fullName>
        <ecNumber evidence="3">2.7.13.3</ecNumber>
    </recommendedName>
</protein>
<dbReference type="Pfam" id="PF02518">
    <property type="entry name" value="HATPase_c"/>
    <property type="match status" value="1"/>
</dbReference>
<dbReference type="OrthoDB" id="9813151at2"/>
<dbReference type="Pfam" id="PF00512">
    <property type="entry name" value="HisKA"/>
    <property type="match status" value="1"/>
</dbReference>
<dbReference type="eggNOG" id="COG2205">
    <property type="taxonomic scope" value="Bacteria"/>
</dbReference>
<dbReference type="PANTHER" id="PTHR45436:SF5">
    <property type="entry name" value="SENSOR HISTIDINE KINASE TRCS"/>
    <property type="match status" value="1"/>
</dbReference>
<dbReference type="STRING" id="404380.Gbem_2673"/>
<dbReference type="HOGENOM" id="CLU_000445_89_6_7"/>
<evidence type="ECO:0000256" key="9">
    <source>
        <dbReference type="ARBA" id="ARBA00023012"/>
    </source>
</evidence>
<dbReference type="PROSITE" id="PS50109">
    <property type="entry name" value="HIS_KIN"/>
    <property type="match status" value="1"/>
</dbReference>
<evidence type="ECO:0000256" key="5">
    <source>
        <dbReference type="ARBA" id="ARBA00022679"/>
    </source>
</evidence>
<organism evidence="14 15">
    <name type="scientific">Citrifermentans bemidjiense (strain ATCC BAA-1014 / DSM 16622 / JCM 12645 / Bem)</name>
    <name type="common">Geobacter bemidjiensis</name>
    <dbReference type="NCBI Taxonomy" id="404380"/>
    <lineage>
        <taxon>Bacteria</taxon>
        <taxon>Pseudomonadati</taxon>
        <taxon>Thermodesulfobacteriota</taxon>
        <taxon>Desulfuromonadia</taxon>
        <taxon>Geobacterales</taxon>
        <taxon>Geobacteraceae</taxon>
        <taxon>Citrifermentans</taxon>
    </lineage>
</organism>
<comment type="subcellular location">
    <subcellularLocation>
        <location evidence="2">Membrane</location>
    </subcellularLocation>
</comment>
<dbReference type="Gene3D" id="6.10.340.10">
    <property type="match status" value="1"/>
</dbReference>
<dbReference type="Pfam" id="PF00672">
    <property type="entry name" value="HAMP"/>
    <property type="match status" value="1"/>
</dbReference>
<dbReference type="PRINTS" id="PR00344">
    <property type="entry name" value="BCTRLSENSOR"/>
</dbReference>
<dbReference type="Gene3D" id="3.30.565.10">
    <property type="entry name" value="Histidine kinase-like ATPase, C-terminal domain"/>
    <property type="match status" value="1"/>
</dbReference>
<comment type="catalytic activity">
    <reaction evidence="1">
        <text>ATP + protein L-histidine = ADP + protein N-phospho-L-histidine.</text>
        <dbReference type="EC" id="2.7.13.3"/>
    </reaction>
</comment>
<keyword evidence="10 11" id="KW-0472">Membrane</keyword>
<dbReference type="CDD" id="cd00075">
    <property type="entry name" value="HATPase"/>
    <property type="match status" value="1"/>
</dbReference>
<evidence type="ECO:0000256" key="10">
    <source>
        <dbReference type="ARBA" id="ARBA00023136"/>
    </source>
</evidence>
<keyword evidence="5" id="KW-0808">Transferase</keyword>
<dbReference type="PANTHER" id="PTHR45436">
    <property type="entry name" value="SENSOR HISTIDINE KINASE YKOH"/>
    <property type="match status" value="1"/>
</dbReference>
<evidence type="ECO:0000256" key="2">
    <source>
        <dbReference type="ARBA" id="ARBA00004370"/>
    </source>
</evidence>
<evidence type="ECO:0000256" key="4">
    <source>
        <dbReference type="ARBA" id="ARBA00022553"/>
    </source>
</evidence>
<dbReference type="SMART" id="SM00304">
    <property type="entry name" value="HAMP"/>
    <property type="match status" value="1"/>
</dbReference>
<keyword evidence="4" id="KW-0597">Phosphoprotein</keyword>
<gene>
    <name evidence="14" type="ordered locus">Gbem_2673</name>
</gene>
<dbReference type="InterPro" id="IPR003594">
    <property type="entry name" value="HATPase_dom"/>
</dbReference>
<feature type="transmembrane region" description="Helical" evidence="11">
    <location>
        <begin position="154"/>
        <end position="174"/>
    </location>
</feature>
<accession>B5EHE5</accession>
<dbReference type="FunFam" id="1.10.287.130:FF:000001">
    <property type="entry name" value="Two-component sensor histidine kinase"/>
    <property type="match status" value="1"/>
</dbReference>
<sequence>MSLKLSIRLRLTLWYSAALAAIILCFTLGVYWSVRSSLLSSMDAQLDRDLATVTRVARDQPNEINELAQHGSVDLFQVRDGNVVLAETGDWSRAAMEKAPPSPTHQRPWSWVASSGLGFRLKALTITAPGHAYLITVAEDEANLRASLKSLSTVLSLGVPLALVLALIGGYLLAGRVLAPIETMAGKAREITADRLSERLPVEQDDEFGKLAQVFNQTFARLEESFDRLRRFTSDASHELRTPLTAIRSVGEVGLRKGLDADALREVISSMLEEADRLTKLVDSLLTLSRAESGTLKLRPEPTNLVALVSEVIECLEVLAEEKEQNIALMASQEAVADIDRGTIRQALMNVLDNAIKYSPQGSRISVCVEVSAGEATVEVSDGGPGIAPEHAKKVFDRFYRIDSGRSREVGGTGLGLAIARWAVEVNGGRIELESEPGKGSIFRIVLPVRES</sequence>
<feature type="domain" description="HAMP" evidence="13">
    <location>
        <begin position="175"/>
        <end position="227"/>
    </location>
</feature>
<dbReference type="CDD" id="cd06225">
    <property type="entry name" value="HAMP"/>
    <property type="match status" value="1"/>
</dbReference>
<evidence type="ECO:0000256" key="7">
    <source>
        <dbReference type="ARBA" id="ARBA00022777"/>
    </source>
</evidence>
<evidence type="ECO:0000256" key="11">
    <source>
        <dbReference type="SAM" id="Phobius"/>
    </source>
</evidence>
<dbReference type="SUPFAM" id="SSF47384">
    <property type="entry name" value="Homodimeric domain of signal transducing histidine kinase"/>
    <property type="match status" value="1"/>
</dbReference>
<feature type="transmembrane region" description="Helical" evidence="11">
    <location>
        <begin position="12"/>
        <end position="34"/>
    </location>
</feature>
<proteinExistence type="predicted"/>
<evidence type="ECO:0000313" key="15">
    <source>
        <dbReference type="Proteomes" id="UP000008825"/>
    </source>
</evidence>
<evidence type="ECO:0000259" key="12">
    <source>
        <dbReference type="PROSITE" id="PS50109"/>
    </source>
</evidence>
<keyword evidence="15" id="KW-1185">Reference proteome</keyword>
<dbReference type="SMART" id="SM00388">
    <property type="entry name" value="HisKA"/>
    <property type="match status" value="1"/>
</dbReference>
<dbReference type="InterPro" id="IPR036097">
    <property type="entry name" value="HisK_dim/P_sf"/>
</dbReference>
<name>B5EHE5_CITBB</name>
<keyword evidence="9" id="KW-0902">Two-component regulatory system</keyword>
<dbReference type="SMART" id="SM00387">
    <property type="entry name" value="HATPase_c"/>
    <property type="match status" value="1"/>
</dbReference>
<feature type="domain" description="Histidine kinase" evidence="12">
    <location>
        <begin position="235"/>
        <end position="451"/>
    </location>
</feature>
<dbReference type="GO" id="GO:0000155">
    <property type="term" value="F:phosphorelay sensor kinase activity"/>
    <property type="evidence" value="ECO:0007669"/>
    <property type="project" value="InterPro"/>
</dbReference>
<dbReference type="InterPro" id="IPR050428">
    <property type="entry name" value="TCS_sensor_his_kinase"/>
</dbReference>
<evidence type="ECO:0000256" key="6">
    <source>
        <dbReference type="ARBA" id="ARBA00022692"/>
    </source>
</evidence>
<reference evidence="14 15" key="2">
    <citation type="journal article" date="2010" name="BMC Genomics">
        <title>The genome of Geobacter bemidjiensis, exemplar for the subsurface clade of Geobacter species that predominate in Fe(III)-reducing subsurface environments.</title>
        <authorList>
            <person name="Aklujkar M."/>
            <person name="Young N.D."/>
            <person name="Holmes D."/>
            <person name="Chavan M."/>
            <person name="Risso C."/>
            <person name="Kiss H.E."/>
            <person name="Han C.S."/>
            <person name="Land M.L."/>
            <person name="Lovley D.R."/>
        </authorList>
    </citation>
    <scope>NUCLEOTIDE SEQUENCE [LARGE SCALE GENOMIC DNA]</scope>
    <source>
        <strain evidence="15">ATCC BAA-1014 / DSM 16622 / JCM 12645 / Bem</strain>
    </source>
</reference>
<reference evidence="14 15" key="1">
    <citation type="submission" date="2008-07" db="EMBL/GenBank/DDBJ databases">
        <title>Complete sequence of Geobacter bemidjiensis BEM.</title>
        <authorList>
            <consortium name="US DOE Joint Genome Institute"/>
            <person name="Lucas S."/>
            <person name="Copeland A."/>
            <person name="Lapidus A."/>
            <person name="Glavina del Rio T."/>
            <person name="Dalin E."/>
            <person name="Tice H."/>
            <person name="Bruce D."/>
            <person name="Goodwin L."/>
            <person name="Pitluck S."/>
            <person name="Kiss H."/>
            <person name="Brettin T."/>
            <person name="Detter J.C."/>
            <person name="Han C."/>
            <person name="Kuske C.R."/>
            <person name="Schmutz J."/>
            <person name="Larimer F."/>
            <person name="Land M."/>
            <person name="Hauser L."/>
            <person name="Kyrpides N."/>
            <person name="Lykidis A."/>
            <person name="Lovley D."/>
            <person name="Richardson P."/>
        </authorList>
    </citation>
    <scope>NUCLEOTIDE SEQUENCE [LARGE SCALE GENOMIC DNA]</scope>
    <source>
        <strain evidence="15">ATCC BAA-1014 / DSM 16622 / JCM 12645 / Bem</strain>
    </source>
</reference>
<dbReference type="GO" id="GO:0005886">
    <property type="term" value="C:plasma membrane"/>
    <property type="evidence" value="ECO:0007669"/>
    <property type="project" value="TreeGrafter"/>
</dbReference>
<keyword evidence="8 11" id="KW-1133">Transmembrane helix</keyword>
<dbReference type="InterPro" id="IPR036890">
    <property type="entry name" value="HATPase_C_sf"/>
</dbReference>
<dbReference type="InterPro" id="IPR003661">
    <property type="entry name" value="HisK_dim/P_dom"/>
</dbReference>
<dbReference type="InterPro" id="IPR003660">
    <property type="entry name" value="HAMP_dom"/>
</dbReference>
<evidence type="ECO:0000259" key="13">
    <source>
        <dbReference type="PROSITE" id="PS50885"/>
    </source>
</evidence>
<dbReference type="EMBL" id="CP001124">
    <property type="protein sequence ID" value="ACH39681.1"/>
    <property type="molecule type" value="Genomic_DNA"/>
</dbReference>
<dbReference type="CDD" id="cd00082">
    <property type="entry name" value="HisKA"/>
    <property type="match status" value="1"/>
</dbReference>
<dbReference type="InterPro" id="IPR004358">
    <property type="entry name" value="Sig_transdc_His_kin-like_C"/>
</dbReference>
<dbReference type="InterPro" id="IPR005467">
    <property type="entry name" value="His_kinase_dom"/>
</dbReference>
<dbReference type="EC" id="2.7.13.3" evidence="3"/>
<dbReference type="FunFam" id="3.30.565.10:FF:000006">
    <property type="entry name" value="Sensor histidine kinase WalK"/>
    <property type="match status" value="1"/>
</dbReference>
<keyword evidence="7 14" id="KW-0418">Kinase</keyword>
<evidence type="ECO:0000256" key="1">
    <source>
        <dbReference type="ARBA" id="ARBA00000085"/>
    </source>
</evidence>